<dbReference type="Pfam" id="PF01051">
    <property type="entry name" value="Rep3_N"/>
    <property type="match status" value="1"/>
</dbReference>
<geneLocation type="plasmid" evidence="3">
    <name>pOM1</name>
</geneLocation>
<name>O68836_FRATU</name>
<keyword evidence="3" id="KW-0614">Plasmid</keyword>
<proteinExistence type="inferred from homology"/>
<evidence type="ECO:0000313" key="3">
    <source>
        <dbReference type="EMBL" id="AAC12936.1"/>
    </source>
</evidence>
<accession>O68836</accession>
<dbReference type="GO" id="GO:0003887">
    <property type="term" value="F:DNA-directed DNA polymerase activity"/>
    <property type="evidence" value="ECO:0007669"/>
    <property type="project" value="InterPro"/>
</dbReference>
<reference evidence="3" key="1">
    <citation type="journal article" date="2001" name="Plasmid">
        <title>Nucleotide sequence, structural organization, and functional characterization of the small recombinant plasmid pOM1 that is specific for Francisella tularensis.</title>
        <authorList>
            <person name="Pomerantsev A.P."/>
            <person name="Obuchi M."/>
            <person name="Ohara Y."/>
        </authorList>
    </citation>
    <scope>NUCLEOTIDE SEQUENCE</scope>
    <source>
        <strain evidence="3">LVS</strain>
        <plasmid evidence="3">pOM1</plasmid>
    </source>
</reference>
<dbReference type="AlphaFoldDB" id="O68836"/>
<dbReference type="SUPFAM" id="SSF46785">
    <property type="entry name" value="Winged helix' DNA-binding domain"/>
    <property type="match status" value="2"/>
</dbReference>
<dbReference type="Gene3D" id="1.10.10.10">
    <property type="entry name" value="Winged helix-like DNA-binding domain superfamily/Winged helix DNA-binding domain"/>
    <property type="match status" value="2"/>
</dbReference>
<dbReference type="InterPro" id="IPR036388">
    <property type="entry name" value="WH-like_DNA-bd_sf"/>
</dbReference>
<organism evidence="3">
    <name type="scientific">Francisella tularensis</name>
    <dbReference type="NCBI Taxonomy" id="263"/>
    <lineage>
        <taxon>Bacteria</taxon>
        <taxon>Pseudomonadati</taxon>
        <taxon>Pseudomonadota</taxon>
        <taxon>Gammaproteobacteria</taxon>
        <taxon>Thiotrichales</taxon>
        <taxon>Francisellaceae</taxon>
        <taxon>Francisella</taxon>
    </lineage>
</organism>
<dbReference type="Pfam" id="PF21205">
    <property type="entry name" value="Rep3_C"/>
    <property type="match status" value="1"/>
</dbReference>
<evidence type="ECO:0000256" key="1">
    <source>
        <dbReference type="ARBA" id="ARBA00038283"/>
    </source>
</evidence>
<protein>
    <submittedName>
        <fullName evidence="3">RepA</fullName>
    </submittedName>
</protein>
<dbReference type="InterPro" id="IPR000525">
    <property type="entry name" value="Initiator_Rep_WH1"/>
</dbReference>
<dbReference type="RefSeq" id="WP_010891135.1">
    <property type="nucleotide sequence ID" value="NC_002109.1"/>
</dbReference>
<dbReference type="EMBL" id="AF055345">
    <property type="protein sequence ID" value="AAC12936.1"/>
    <property type="molecule type" value="Genomic_DNA"/>
</dbReference>
<dbReference type="InterPro" id="IPR036390">
    <property type="entry name" value="WH_DNA-bd_sf"/>
</dbReference>
<evidence type="ECO:0000259" key="2">
    <source>
        <dbReference type="Pfam" id="PF01051"/>
    </source>
</evidence>
<dbReference type="GO" id="GO:0006270">
    <property type="term" value="P:DNA replication initiation"/>
    <property type="evidence" value="ECO:0007669"/>
    <property type="project" value="InterPro"/>
</dbReference>
<feature type="domain" description="Initiator Rep protein WH1" evidence="2">
    <location>
        <begin position="13"/>
        <end position="151"/>
    </location>
</feature>
<comment type="similarity">
    <text evidence="1">Belongs to the initiator RepB protein family.</text>
</comment>
<sequence length="339" mass="40262">MKEVKNVNAGKEIAMSNTLVAGKYSLTKEEQNLIFLVASMVKREDKEFHRYKISLSDLEKATGVKHNRVRLKQLMHSIMSKPVWLNKEQTKIANWFAYIEADPKSSALICEFHWSLMPHMIQLQEYFTKAERQLLFSFKSKYSSRLYLLLKSKLGEQAGYANIVDCVLYVDDMINDFDLPKSYSNRYSNFKNKFLLPALEEINQLSDIFVTYDDKDHHRKHGRKITNIKFTVSKVAETEEEFKQKLLDTKNKEDYIPIEASERLREVVLSDELDLDLYYVRSIFRHHHLHDIERVCDDTWRNWDNKKIKDRKRVFIANIKKLEKKPEENHKLPFGFEEV</sequence>